<feature type="region of interest" description="Disordered" evidence="1">
    <location>
        <begin position="73"/>
        <end position="94"/>
    </location>
</feature>
<sequence>GKNIKNGEKLSVTIKEMDKNVFRNFKAEAIRHGIKMGEATTEAFRLWTLFKKHGRVRDRARALRAAKDMDRLRGKSERGWSGTQEVRKWRELRK</sequence>
<organism evidence="2">
    <name type="scientific">marine sediment metagenome</name>
    <dbReference type="NCBI Taxonomy" id="412755"/>
    <lineage>
        <taxon>unclassified sequences</taxon>
        <taxon>metagenomes</taxon>
        <taxon>ecological metagenomes</taxon>
    </lineage>
</organism>
<protein>
    <submittedName>
        <fullName evidence="2">Uncharacterized protein</fullName>
    </submittedName>
</protein>
<comment type="caution">
    <text evidence="2">The sequence shown here is derived from an EMBL/GenBank/DDBJ whole genome shotgun (WGS) entry which is preliminary data.</text>
</comment>
<dbReference type="AlphaFoldDB" id="X1MLG4"/>
<gene>
    <name evidence="2" type="ORF">S06H3_32925</name>
</gene>
<accession>X1MLG4</accession>
<name>X1MLG4_9ZZZZ</name>
<evidence type="ECO:0000313" key="2">
    <source>
        <dbReference type="EMBL" id="GAI18916.1"/>
    </source>
</evidence>
<dbReference type="EMBL" id="BARV01019612">
    <property type="protein sequence ID" value="GAI18916.1"/>
    <property type="molecule type" value="Genomic_DNA"/>
</dbReference>
<feature type="non-terminal residue" evidence="2">
    <location>
        <position position="1"/>
    </location>
</feature>
<evidence type="ECO:0000256" key="1">
    <source>
        <dbReference type="SAM" id="MobiDB-lite"/>
    </source>
</evidence>
<feature type="compositionally biased region" description="Basic and acidic residues" evidence="1">
    <location>
        <begin position="85"/>
        <end position="94"/>
    </location>
</feature>
<reference evidence="2" key="1">
    <citation type="journal article" date="2014" name="Front. Microbiol.">
        <title>High frequency of phylogenetically diverse reductive dehalogenase-homologous genes in deep subseafloor sedimentary metagenomes.</title>
        <authorList>
            <person name="Kawai M."/>
            <person name="Futagami T."/>
            <person name="Toyoda A."/>
            <person name="Takaki Y."/>
            <person name="Nishi S."/>
            <person name="Hori S."/>
            <person name="Arai W."/>
            <person name="Tsubouchi T."/>
            <person name="Morono Y."/>
            <person name="Uchiyama I."/>
            <person name="Ito T."/>
            <person name="Fujiyama A."/>
            <person name="Inagaki F."/>
            <person name="Takami H."/>
        </authorList>
    </citation>
    <scope>NUCLEOTIDE SEQUENCE</scope>
    <source>
        <strain evidence="2">Expedition CK06-06</strain>
    </source>
</reference>
<proteinExistence type="predicted"/>